<name>A0A7X6I8C1_9BURK</name>
<dbReference type="Pfam" id="PF00903">
    <property type="entry name" value="Glyoxalase"/>
    <property type="match status" value="1"/>
</dbReference>
<protein>
    <submittedName>
        <fullName evidence="2">Diguanylate cyclase</fullName>
    </submittedName>
</protein>
<dbReference type="AlphaFoldDB" id="A0A7X6I8C1"/>
<accession>A0A7X6I8C1</accession>
<sequence>MTTRGLDHINLRADRATLDALKDFYCDLVGLEVGPRPPFPHFGYWLYAGGRPVVHLYQAGADETRLTHGATTFDHVAFQCEDSAGVEALLRGRGIAFRKAVVPASGQLQFFLSDPAGNKVELNFGRERAAAP</sequence>
<organism evidence="2 3">
    <name type="scientific">Ramlibacter lithotrophicus</name>
    <dbReference type="NCBI Taxonomy" id="2606681"/>
    <lineage>
        <taxon>Bacteria</taxon>
        <taxon>Pseudomonadati</taxon>
        <taxon>Pseudomonadota</taxon>
        <taxon>Betaproteobacteria</taxon>
        <taxon>Burkholderiales</taxon>
        <taxon>Comamonadaceae</taxon>
        <taxon>Ramlibacter</taxon>
    </lineage>
</organism>
<feature type="domain" description="VOC" evidence="1">
    <location>
        <begin position="5"/>
        <end position="125"/>
    </location>
</feature>
<keyword evidence="3" id="KW-1185">Reference proteome</keyword>
<comment type="caution">
    <text evidence="2">The sequence shown here is derived from an EMBL/GenBank/DDBJ whole genome shotgun (WGS) entry which is preliminary data.</text>
</comment>
<dbReference type="EMBL" id="VTOX01000010">
    <property type="protein sequence ID" value="NKE68456.1"/>
    <property type="molecule type" value="Genomic_DNA"/>
</dbReference>
<dbReference type="InterPro" id="IPR029068">
    <property type="entry name" value="Glyas_Bleomycin-R_OHBP_Dase"/>
</dbReference>
<dbReference type="PROSITE" id="PS51819">
    <property type="entry name" value="VOC"/>
    <property type="match status" value="1"/>
</dbReference>
<evidence type="ECO:0000313" key="3">
    <source>
        <dbReference type="Proteomes" id="UP000521868"/>
    </source>
</evidence>
<dbReference type="Proteomes" id="UP000521868">
    <property type="component" value="Unassembled WGS sequence"/>
</dbReference>
<dbReference type="SUPFAM" id="SSF54593">
    <property type="entry name" value="Glyoxalase/Bleomycin resistance protein/Dihydroxybiphenyl dioxygenase"/>
    <property type="match status" value="1"/>
</dbReference>
<reference evidence="2 3" key="1">
    <citation type="journal article" date="2020" name="Nature">
        <title>Bacterial chemolithoautotrophy via manganese oxidation.</title>
        <authorList>
            <person name="Yu H."/>
            <person name="Leadbetter J.R."/>
        </authorList>
    </citation>
    <scope>NUCLEOTIDE SEQUENCE [LARGE SCALE GENOMIC DNA]</scope>
    <source>
        <strain evidence="2 3">RBP-1</strain>
    </source>
</reference>
<evidence type="ECO:0000259" key="1">
    <source>
        <dbReference type="PROSITE" id="PS51819"/>
    </source>
</evidence>
<dbReference type="Gene3D" id="3.10.180.10">
    <property type="entry name" value="2,3-Dihydroxybiphenyl 1,2-Dioxygenase, domain 1"/>
    <property type="match status" value="1"/>
</dbReference>
<gene>
    <name evidence="2" type="ORF">RAMLITH_21800</name>
</gene>
<proteinExistence type="predicted"/>
<evidence type="ECO:0000313" key="2">
    <source>
        <dbReference type="EMBL" id="NKE68456.1"/>
    </source>
</evidence>
<dbReference type="RefSeq" id="WP_168109573.1">
    <property type="nucleotide sequence ID" value="NZ_VTOX01000010.1"/>
</dbReference>
<dbReference type="InterPro" id="IPR004360">
    <property type="entry name" value="Glyas_Fos-R_dOase_dom"/>
</dbReference>
<dbReference type="InterPro" id="IPR037523">
    <property type="entry name" value="VOC_core"/>
</dbReference>